<reference evidence="2" key="1">
    <citation type="submission" date="2025-02" db="EMBL/GenBank/DDBJ databases">
        <authorList>
            <consortium name="NCBI Genome Project"/>
        </authorList>
    </citation>
    <scope>NUCLEOTIDE SEQUENCE</scope>
</reference>
<gene>
    <name evidence="2" type="ORF">An11g01530</name>
</gene>
<name>A0AAJ8BXD2_ASPNG</name>
<evidence type="ECO:0000313" key="2">
    <source>
        <dbReference type="RefSeq" id="XP_059604271.1"/>
    </source>
</evidence>
<dbReference type="VEuPathDB" id="FungiDB:An11g01530"/>
<dbReference type="AlphaFoldDB" id="A0AAJ8BXD2"/>
<evidence type="ECO:0000256" key="1">
    <source>
        <dbReference type="SAM" id="MobiDB-lite"/>
    </source>
</evidence>
<dbReference type="RefSeq" id="XP_059604271.1">
    <property type="nucleotide sequence ID" value="XM_059750069.1"/>
</dbReference>
<proteinExistence type="predicted"/>
<protein>
    <submittedName>
        <fullName evidence="2">Uncharacterized protein</fullName>
    </submittedName>
</protein>
<reference evidence="2" key="2">
    <citation type="submission" date="2025-08" db="UniProtKB">
        <authorList>
            <consortium name="RefSeq"/>
        </authorList>
    </citation>
    <scope>IDENTIFICATION</scope>
</reference>
<dbReference type="KEGG" id="ang:An11g01530"/>
<feature type="compositionally biased region" description="Basic and acidic residues" evidence="1">
    <location>
        <begin position="34"/>
        <end position="46"/>
    </location>
</feature>
<organism evidence="2">
    <name type="scientific">Aspergillus niger</name>
    <dbReference type="NCBI Taxonomy" id="5061"/>
    <lineage>
        <taxon>Eukaryota</taxon>
        <taxon>Fungi</taxon>
        <taxon>Dikarya</taxon>
        <taxon>Ascomycota</taxon>
        <taxon>Pezizomycotina</taxon>
        <taxon>Eurotiomycetes</taxon>
        <taxon>Eurotiomycetidae</taxon>
        <taxon>Eurotiales</taxon>
        <taxon>Aspergillaceae</taxon>
        <taxon>Aspergillus</taxon>
        <taxon>Aspergillus subgen. Circumdati</taxon>
    </lineage>
</organism>
<dbReference type="GeneID" id="84592200"/>
<sequence length="441" mass="48211">MASTFSNSLLRQPAASCEEPLVNLIERLSEYVPPEREGLPQGERQRSGNAIAHSGTRTARPATGSRMTAGEERGMGEGQRATSMNRTGVNLRRIGKGVEALTTSNPLNRTEQQQQQQQLPLWAFGRGKWFRLWWATARKLLERSIYGQHDWACPTNQISCHPTPEQGLMHMSDCGVPLIARSLHPLASSLLLASKLTLGQHLLRTPFGWGLQQPWGFHCGYKESLCATKASLKHACLFQDLLLLTMTLLAPVIQGRDILRNDAMKLKGMNQKNKYVLINPTKAVLAQLLGVCNDVILFVADARAWNLITLIALISAAKRGLSMNHGGSDTIRGQGLGRQGVKHEMELVAAHEQSLQQTGPDSLIGADEKRGGWGWSGRAVIGSNSVMVELPKPISGADGAVMRPHERPGDCPIGHNGDDGAEMEQQQKRGGWTKKTISPTV</sequence>
<accession>A0AAJ8BXD2</accession>
<feature type="region of interest" description="Disordered" evidence="1">
    <location>
        <begin position="397"/>
        <end position="441"/>
    </location>
</feature>
<feature type="region of interest" description="Disordered" evidence="1">
    <location>
        <begin position="34"/>
        <end position="92"/>
    </location>
</feature>